<gene>
    <name evidence="4" type="ORF">CK202_2128</name>
    <name evidence="3" type="ORF">CYL21_3556</name>
</gene>
<dbReference type="Pfam" id="PF02009">
    <property type="entry name" value="RIFIN"/>
    <property type="match status" value="1"/>
</dbReference>
<comment type="caution">
    <text evidence="4">The sequence shown here is derived from an EMBL/GenBank/DDBJ whole genome shotgun (WGS) entry which is preliminary data.</text>
</comment>
<dbReference type="EMBL" id="QFXU01000016">
    <property type="protein sequence ID" value="KAF4328336.1"/>
    <property type="molecule type" value="Genomic_DNA"/>
</dbReference>
<keyword evidence="1" id="KW-0472">Membrane</keyword>
<feature type="signal peptide" evidence="2">
    <location>
        <begin position="1"/>
        <end position="21"/>
    </location>
</feature>
<reference evidence="4 5" key="1">
    <citation type="submission" date="2017-11" db="EMBL/GenBank/DDBJ databases">
        <title>Plasmodium falciparum NF54 genome assembly.</title>
        <authorList>
            <person name="Bryant J.M."/>
            <person name="Baumgarten S."/>
            <person name="Scheidig-Benatar C."/>
            <person name="Scherf A."/>
        </authorList>
    </citation>
    <scope>NUCLEOTIDE SEQUENCE [LARGE SCALE GENOMIC DNA]</scope>
    <source>
        <strain evidence="4">NF54</strain>
    </source>
</reference>
<organism evidence="4 5">
    <name type="scientific">Plasmodium falciparum (isolate NF54)</name>
    <dbReference type="NCBI Taxonomy" id="5843"/>
    <lineage>
        <taxon>Eukaryota</taxon>
        <taxon>Sar</taxon>
        <taxon>Alveolata</taxon>
        <taxon>Apicomplexa</taxon>
        <taxon>Aconoidasida</taxon>
        <taxon>Haemosporida</taxon>
        <taxon>Plasmodiidae</taxon>
        <taxon>Plasmodium</taxon>
        <taxon>Plasmodium (Laverania)</taxon>
    </lineage>
</organism>
<evidence type="ECO:0000313" key="6">
    <source>
        <dbReference type="Proteomes" id="UP000754359"/>
    </source>
</evidence>
<proteinExistence type="predicted"/>
<evidence type="ECO:0000256" key="2">
    <source>
        <dbReference type="SAM" id="SignalP"/>
    </source>
</evidence>
<dbReference type="AlphaFoldDB" id="A0A2I0BXN6"/>
<dbReference type="EMBL" id="NYMT01000005">
    <property type="protein sequence ID" value="PKC48029.1"/>
    <property type="molecule type" value="Genomic_DNA"/>
</dbReference>
<protein>
    <submittedName>
        <fullName evidence="4">Rifin</fullName>
    </submittedName>
</protein>
<keyword evidence="2" id="KW-0732">Signal</keyword>
<evidence type="ECO:0000256" key="1">
    <source>
        <dbReference type="SAM" id="Phobius"/>
    </source>
</evidence>
<accession>A0A2I0BXN6</accession>
<keyword evidence="1" id="KW-1133">Transmembrane helix</keyword>
<feature type="transmembrane region" description="Helical" evidence="1">
    <location>
        <begin position="308"/>
        <end position="330"/>
    </location>
</feature>
<reference evidence="3 6" key="2">
    <citation type="submission" date="2018-05" db="EMBL/GenBank/DDBJ databases">
        <title>Genome assembly of Plasmodium falciparum NF54 DiCre.</title>
        <authorList>
            <person name="Baumgarten S."/>
            <person name="Treeck M."/>
            <person name="Scherf A."/>
        </authorList>
    </citation>
    <scope>NUCLEOTIDE SEQUENCE [LARGE SCALE GENOMIC DNA]</scope>
    <source>
        <strain evidence="3">NF54</strain>
    </source>
</reference>
<dbReference type="Proteomes" id="UP000754359">
    <property type="component" value="Unassembled WGS sequence"/>
</dbReference>
<dbReference type="NCBIfam" id="TIGR01477">
    <property type="entry name" value="RIFIN"/>
    <property type="match status" value="1"/>
</dbReference>
<keyword evidence="1" id="KW-0812">Transmembrane</keyword>
<dbReference type="InterPro" id="IPR006373">
    <property type="entry name" value="VSA_Rifin"/>
</dbReference>
<dbReference type="VEuPathDB" id="PlasmoDB:PfNF54_010006300"/>
<evidence type="ECO:0000313" key="4">
    <source>
        <dbReference type="EMBL" id="PKC48029.1"/>
    </source>
</evidence>
<dbReference type="SMR" id="A0A2I0BXN6"/>
<dbReference type="Proteomes" id="UP000232684">
    <property type="component" value="Unassembled WGS sequence"/>
</dbReference>
<feature type="chain" id="PRO_5036040160" evidence="2">
    <location>
        <begin position="22"/>
        <end position="350"/>
    </location>
</feature>
<sequence>MKIHCINILLFALPLNILVNTHKKTSITPLHTPKRPTTRLLCECELYSPANYDNDPQMKEVMENFIKQTQERFYEYDERMKTTRQKCKEQCEKDIQKIILKDKLEKELMDKFATLHTDIQSDAIPTCVCEKSIADKMEKGCLRCAGVLGGGVMPGMGLIDGSLLGAISVLQPLEIAAAKDAAIAKATDAAIEAGINTVVSKIKGLLASFTEKEVLVDLTKIVTPSTYNNGAILHKSAMALANKSCDFEGRGINSSFCNTLYNGEKTTFEPFAKAGIAEYNATYTLQKEALETANVDMVKATYASYQTAIIASIVAIVVIVLIMVIIYKILRYRRKKKMKKKLQYIKLLKE</sequence>
<name>A0A2I0BXN6_PLAFO</name>
<evidence type="ECO:0000313" key="3">
    <source>
        <dbReference type="EMBL" id="KAF4328336.1"/>
    </source>
</evidence>
<evidence type="ECO:0000313" key="5">
    <source>
        <dbReference type="Proteomes" id="UP000232684"/>
    </source>
</evidence>